<dbReference type="STRING" id="1499967.U27_06865"/>
<evidence type="ECO:0000256" key="5">
    <source>
        <dbReference type="ARBA" id="ARBA00023125"/>
    </source>
</evidence>
<dbReference type="PANTHER" id="PTHR34719">
    <property type="entry name" value="NICKEL-RESPONSIVE REGULATOR"/>
    <property type="match status" value="1"/>
</dbReference>
<proteinExistence type="inferred from homology"/>
<organism evidence="10">
    <name type="scientific">Vecturithrix granuli</name>
    <dbReference type="NCBI Taxonomy" id="1499967"/>
    <lineage>
        <taxon>Bacteria</taxon>
        <taxon>Candidatus Moduliflexota</taxon>
        <taxon>Candidatus Vecturitrichia</taxon>
        <taxon>Candidatus Vecturitrichales</taxon>
        <taxon>Candidatus Vecturitrichaceae</taxon>
        <taxon>Candidatus Vecturithrix</taxon>
    </lineage>
</organism>
<dbReference type="GO" id="GO:0003677">
    <property type="term" value="F:DNA binding"/>
    <property type="evidence" value="ECO:0007669"/>
    <property type="project" value="UniProtKB-KW"/>
</dbReference>
<dbReference type="SUPFAM" id="SSF55021">
    <property type="entry name" value="ACT-like"/>
    <property type="match status" value="1"/>
</dbReference>
<dbReference type="GO" id="GO:0010045">
    <property type="term" value="P:response to nickel cation"/>
    <property type="evidence" value="ECO:0007669"/>
    <property type="project" value="InterPro"/>
</dbReference>
<dbReference type="InterPro" id="IPR050192">
    <property type="entry name" value="CopG/NikR_regulator"/>
</dbReference>
<keyword evidence="4 7" id="KW-0805">Transcription regulation</keyword>
<gene>
    <name evidence="10" type="ORF">U27_06865</name>
</gene>
<dbReference type="NCBIfam" id="NF002815">
    <property type="entry name" value="PRK02967.1"/>
    <property type="match status" value="1"/>
</dbReference>
<dbReference type="Gene3D" id="1.10.1220.10">
    <property type="entry name" value="Met repressor-like"/>
    <property type="match status" value="1"/>
</dbReference>
<dbReference type="HAMAP" id="MF_00476">
    <property type="entry name" value="NikR"/>
    <property type="match status" value="1"/>
</dbReference>
<dbReference type="Pfam" id="PF01402">
    <property type="entry name" value="RHH_1"/>
    <property type="match status" value="1"/>
</dbReference>
<dbReference type="Proteomes" id="UP000030661">
    <property type="component" value="Unassembled WGS sequence"/>
</dbReference>
<dbReference type="CDD" id="cd22231">
    <property type="entry name" value="RHH_NikR_HicB-like"/>
    <property type="match status" value="1"/>
</dbReference>
<name>A0A081C5M4_VECG1</name>
<reference evidence="10" key="1">
    <citation type="journal article" date="2015" name="PeerJ">
        <title>First genomic representation of candidate bacterial phylum KSB3 points to enhanced environmental sensing as a trigger of wastewater bulking.</title>
        <authorList>
            <person name="Sekiguchi Y."/>
            <person name="Ohashi A."/>
            <person name="Parks D.H."/>
            <person name="Yamauchi T."/>
            <person name="Tyson G.W."/>
            <person name="Hugenholtz P."/>
        </authorList>
    </citation>
    <scope>NUCLEOTIDE SEQUENCE [LARGE SCALE GENOMIC DNA]</scope>
</reference>
<keyword evidence="5 7" id="KW-0238">DNA-binding</keyword>
<evidence type="ECO:0000256" key="6">
    <source>
        <dbReference type="ARBA" id="ARBA00023163"/>
    </source>
</evidence>
<comment type="similarity">
    <text evidence="1 7">Belongs to the transcriptional regulatory CopG/NikR family.</text>
</comment>
<dbReference type="eggNOG" id="COG0864">
    <property type="taxonomic scope" value="Bacteria"/>
</dbReference>
<evidence type="ECO:0000256" key="7">
    <source>
        <dbReference type="HAMAP-Rule" id="MF_00476"/>
    </source>
</evidence>
<feature type="binding site" evidence="7">
    <location>
        <position position="116"/>
    </location>
    <ligand>
        <name>Ni(2+)</name>
        <dbReference type="ChEBI" id="CHEBI:49786"/>
    </ligand>
</feature>
<evidence type="ECO:0000256" key="1">
    <source>
        <dbReference type="ARBA" id="ARBA00008478"/>
    </source>
</evidence>
<dbReference type="InterPro" id="IPR027271">
    <property type="entry name" value="Acetolactate_synth/TF_NikR_C"/>
</dbReference>
<dbReference type="NCBIfam" id="NF003381">
    <property type="entry name" value="PRK04460.1"/>
    <property type="match status" value="1"/>
</dbReference>
<dbReference type="GO" id="GO:0003700">
    <property type="term" value="F:DNA-binding transcription factor activity"/>
    <property type="evidence" value="ECO:0007669"/>
    <property type="project" value="UniProtKB-UniRule"/>
</dbReference>
<sequence>MHDHGKQTEEDRITPEVDAAHVIRFGVSADARLLEKFDEMIAEKCYANRSEAIRDLIRDQLVEFAWTNSQEEVVGTLTLVYNHESRELSDKLIKLQHQHHSAIISTLHVHLDEHNCLEVLVMRGASKVIKSLADKLSGTKGVKHGKLTMSTTGKELY</sequence>
<keyword evidence="6 7" id="KW-0804">Transcription</keyword>
<evidence type="ECO:0000259" key="9">
    <source>
        <dbReference type="Pfam" id="PF08753"/>
    </source>
</evidence>
<dbReference type="Gene3D" id="3.30.70.1150">
    <property type="entry name" value="ACT-like. Chain A, domain 2"/>
    <property type="match status" value="1"/>
</dbReference>
<comment type="cofactor">
    <cofactor evidence="7">
        <name>Ni(2+)</name>
        <dbReference type="ChEBI" id="CHEBI:49786"/>
    </cofactor>
    <text evidence="7">Binds 1 nickel ion per subunit.</text>
</comment>
<evidence type="ECO:0000259" key="8">
    <source>
        <dbReference type="Pfam" id="PF01402"/>
    </source>
</evidence>
<feature type="binding site" evidence="7">
    <location>
        <position position="110"/>
    </location>
    <ligand>
        <name>Ni(2+)</name>
        <dbReference type="ChEBI" id="CHEBI:49786"/>
    </ligand>
</feature>
<dbReference type="PANTHER" id="PTHR34719:SF2">
    <property type="entry name" value="NICKEL-RESPONSIVE REGULATOR"/>
    <property type="match status" value="1"/>
</dbReference>
<dbReference type="InterPro" id="IPR010985">
    <property type="entry name" value="Ribbon_hlx_hlx"/>
</dbReference>
<feature type="binding site" evidence="7">
    <location>
        <position position="97"/>
    </location>
    <ligand>
        <name>Ni(2+)</name>
        <dbReference type="ChEBI" id="CHEBI:49786"/>
    </ligand>
</feature>
<feature type="binding site" evidence="7">
    <location>
        <position position="108"/>
    </location>
    <ligand>
        <name>Ni(2+)</name>
        <dbReference type="ChEBI" id="CHEBI:49786"/>
    </ligand>
</feature>
<keyword evidence="11" id="KW-1185">Reference proteome</keyword>
<dbReference type="Pfam" id="PF08753">
    <property type="entry name" value="NikR_C"/>
    <property type="match status" value="1"/>
</dbReference>
<dbReference type="InterPro" id="IPR002145">
    <property type="entry name" value="CopG"/>
</dbReference>
<dbReference type="HOGENOM" id="CLU_113319_1_2_0"/>
<evidence type="ECO:0000256" key="4">
    <source>
        <dbReference type="ARBA" id="ARBA00023015"/>
    </source>
</evidence>
<dbReference type="InterPro" id="IPR022988">
    <property type="entry name" value="Ni_resp_reg_NikR"/>
</dbReference>
<dbReference type="NCBIfam" id="NF001884">
    <property type="entry name" value="PRK00630.1"/>
    <property type="match status" value="1"/>
</dbReference>
<evidence type="ECO:0000256" key="2">
    <source>
        <dbReference type="ARBA" id="ARBA00022596"/>
    </source>
</evidence>
<keyword evidence="3 7" id="KW-0479">Metal-binding</keyword>
<feature type="domain" description="Transcription factor NikR nickel binding C-terminal" evidence="9">
    <location>
        <begin position="74"/>
        <end position="149"/>
    </location>
</feature>
<dbReference type="InterPro" id="IPR045865">
    <property type="entry name" value="ACT-like_dom_sf"/>
</dbReference>
<evidence type="ECO:0000313" key="11">
    <source>
        <dbReference type="Proteomes" id="UP000030661"/>
    </source>
</evidence>
<dbReference type="EMBL" id="DF820471">
    <property type="protein sequence ID" value="GAK59879.1"/>
    <property type="molecule type" value="Genomic_DNA"/>
</dbReference>
<feature type="domain" description="Ribbon-helix-helix protein CopG" evidence="8">
    <location>
        <begin position="24"/>
        <end position="61"/>
    </location>
</feature>
<dbReference type="InterPro" id="IPR014864">
    <property type="entry name" value="TF_NikR_Ni-bd_C"/>
</dbReference>
<keyword evidence="2 7" id="KW-0533">Nickel</keyword>
<evidence type="ECO:0000256" key="3">
    <source>
        <dbReference type="ARBA" id="ARBA00022723"/>
    </source>
</evidence>
<dbReference type="AlphaFoldDB" id="A0A081C5M4"/>
<evidence type="ECO:0000313" key="10">
    <source>
        <dbReference type="EMBL" id="GAK59879.1"/>
    </source>
</evidence>
<dbReference type="InterPro" id="IPR013321">
    <property type="entry name" value="Arc_rbn_hlx_hlx"/>
</dbReference>
<dbReference type="NCBIfam" id="NF002169">
    <property type="entry name" value="PRK01002.1"/>
    <property type="match status" value="1"/>
</dbReference>
<comment type="function">
    <text evidence="7">Transcriptional regulator.</text>
</comment>
<dbReference type="SUPFAM" id="SSF47598">
    <property type="entry name" value="Ribbon-helix-helix"/>
    <property type="match status" value="1"/>
</dbReference>
<accession>A0A081C5M4</accession>
<protein>
    <recommendedName>
        <fullName evidence="7">Putative nickel-responsive regulator</fullName>
    </recommendedName>
</protein>
<dbReference type="GO" id="GO:0016151">
    <property type="term" value="F:nickel cation binding"/>
    <property type="evidence" value="ECO:0007669"/>
    <property type="project" value="UniProtKB-UniRule"/>
</dbReference>